<name>A0A0V0RNN3_9BILA</name>
<evidence type="ECO:0000313" key="1">
    <source>
        <dbReference type="EMBL" id="KRX16007.1"/>
    </source>
</evidence>
<dbReference type="OrthoDB" id="5919288at2759"/>
<evidence type="ECO:0000313" key="2">
    <source>
        <dbReference type="Proteomes" id="UP000054630"/>
    </source>
</evidence>
<organism evidence="1 2">
    <name type="scientific">Trichinella nelsoni</name>
    <dbReference type="NCBI Taxonomy" id="6336"/>
    <lineage>
        <taxon>Eukaryota</taxon>
        <taxon>Metazoa</taxon>
        <taxon>Ecdysozoa</taxon>
        <taxon>Nematoda</taxon>
        <taxon>Enoplea</taxon>
        <taxon>Dorylaimia</taxon>
        <taxon>Trichinellida</taxon>
        <taxon>Trichinellidae</taxon>
        <taxon>Trichinella</taxon>
    </lineage>
</organism>
<accession>A0A0V0RNN3</accession>
<dbReference type="AlphaFoldDB" id="A0A0V0RNN3"/>
<keyword evidence="2" id="KW-1185">Reference proteome</keyword>
<dbReference type="EMBL" id="JYDL01000117">
    <property type="protein sequence ID" value="KRX16007.1"/>
    <property type="molecule type" value="Genomic_DNA"/>
</dbReference>
<proteinExistence type="predicted"/>
<reference evidence="1 2" key="1">
    <citation type="submission" date="2015-01" db="EMBL/GenBank/DDBJ databases">
        <title>Evolution of Trichinella species and genotypes.</title>
        <authorList>
            <person name="Korhonen P.K."/>
            <person name="Edoardo P."/>
            <person name="Giuseppe L.R."/>
            <person name="Gasser R.B."/>
        </authorList>
    </citation>
    <scope>NUCLEOTIDE SEQUENCE [LARGE SCALE GENOMIC DNA]</scope>
    <source>
        <strain evidence="1">ISS37</strain>
    </source>
</reference>
<sequence length="72" mass="8133">MKTMSHASCMWNVFFHKEMINPATNILSMKNVKAVQKIQPMTMILLLLNVIEILKIKGITLTHESIALLPLG</sequence>
<dbReference type="Proteomes" id="UP000054630">
    <property type="component" value="Unassembled WGS sequence"/>
</dbReference>
<comment type="caution">
    <text evidence="1">The sequence shown here is derived from an EMBL/GenBank/DDBJ whole genome shotgun (WGS) entry which is preliminary data.</text>
</comment>
<protein>
    <submittedName>
        <fullName evidence="1">Uncharacterized protein</fullName>
    </submittedName>
</protein>
<gene>
    <name evidence="1" type="ORF">T07_6057</name>
</gene>